<evidence type="ECO:0000259" key="5">
    <source>
        <dbReference type="PROSITE" id="PS50075"/>
    </source>
</evidence>
<comment type="caution">
    <text evidence="7">The sequence shown here is derived from an EMBL/GenBank/DDBJ whole genome shotgun (WGS) entry which is preliminary data.</text>
</comment>
<dbReference type="RefSeq" id="WP_173142619.1">
    <property type="nucleotide sequence ID" value="NZ_JAAATY010000066.1"/>
</dbReference>
<dbReference type="Pfam" id="PF00698">
    <property type="entry name" value="Acyl_transf_1"/>
    <property type="match status" value="1"/>
</dbReference>
<dbReference type="InterPro" id="IPR016036">
    <property type="entry name" value="Malonyl_transacylase_ACP-bd"/>
</dbReference>
<dbReference type="InterPro" id="IPR016039">
    <property type="entry name" value="Thiolase-like"/>
</dbReference>
<sequence length="1389" mass="143590">MTAMVGAGGQVVGEPGDDIALVGFAWRPEGVTGSGFDADFLGTAADAGTALDPREVVLLELAWEALEDAGLPVESLATEQVAVELAAAHVLAGQPTTWSGTSVPDQDTGTWLYHGAAVHRLSRALRLEASVTATFTRQCAIVALRAACDRLLAGEAGVALAGGTDGGGAVLVLKTLSRARRDGDRVHCVIRIGGSSAADAEARHGISGLIEAALSFHDSGRAGQVTVRSTGPDGAPVIVAAAPRMEATDEPRRVPGTVAPWVLSAHSEQALAAQARKLREHVTGTPGLDPADIGFSLATTRSRLTHRAVVVGSVQQDFVRGLDALADGGAGDGLSRGVAKPAGKVVFVYPGQGPQWRGMADRLLDSAAVFRERIEDCAAALAPFVDWSLIDVLRDAPGAPSLDRADVVQPALFAVMVSLSALWRSFGVVPDAVVGHSLGEVVAACEAGALSLSDGARIAALWSKPQATLAGRGDMASVFLPVGRLAPRLTRWGDRLAVAAVNGPGSVVVSGEAGAIGDLIAELSAEGVRAQKIPVGFAAHSPQIEGLRDELLTVLGPVAPKAAGTAFFSTLAGGPLAGTELDAGYWYQSLRHTVQFERAIRMLIDQGHRTFVEVSPHPGLTTAVRDCLDEAGVEGLTITTLTRRDGSLNQVLASVSQAHVHGVPVDWRTHFAATGGARRMDLPTYAFQRGHRPAEPPSSAGLPDGALRAELNGVPAAEWPDRLLELVRATAAPLIGLGADELREGQTFLDLGFDSLAVTKLRGELNAVTGLRLPVTVAFDHPTPAALAGHLLATVRGTAVAVPHPVRTRAVDEPIAIVGMSCRAPGGVRSPQELWRLVHDGGDAIAEFPRDRGWDLESLARTGASSTTQGGFLYDADMFDADMFGISPREAVAIDPQQRLVLEAAWEAFEHAGVVPDDLRGSRTAVFVGAISQDYGPRMHEAPESLQGQLITGSMTSVVSGRVAYTFGLEGPALTVDTACSSSLVAVHLAVESLRRGECSLALAGGVTVMSGPGMFTEFTRSGGLAGDGRCKSFAAAADGTGWSEGVGLLLVERLSDAVRNDHPVLAVVRGTAVNQDGASNGLAAPNGRAQERVIRAALANARLSPSDVDLVEAHGTGTRLGDPIEAGALLATYGRDRERPLWLGSVKSNIGHTQAAAGVLGVIKVVQAMRHGVLPKTLHVDQPTPQVDWSTGDIRLLTEPAPWQPGRGARRAGVSSFGISGTNAHVIIEQAPPVAAPAERKAATGPLPWLLSAKNPAALKEQAARLLSHMDEQDAPVPADIAFSLATSRATLAHRAAVTAATADELRGGLENLAGAGFAANVVAGSPAGGKLAFLFAGQGSQRLGMGRELYGVFPVFAGVFDEVCGGLDGVLGGSVAGVVFGVDGGVL</sequence>
<dbReference type="SUPFAM" id="SSF47336">
    <property type="entry name" value="ACP-like"/>
    <property type="match status" value="1"/>
</dbReference>
<dbReference type="Pfam" id="PF00550">
    <property type="entry name" value="PP-binding"/>
    <property type="match status" value="1"/>
</dbReference>
<dbReference type="PROSITE" id="PS52004">
    <property type="entry name" value="KS3_2"/>
    <property type="match status" value="1"/>
</dbReference>
<keyword evidence="2" id="KW-0597">Phosphoprotein</keyword>
<dbReference type="InterPro" id="IPR016035">
    <property type="entry name" value="Acyl_Trfase/lysoPLipase"/>
</dbReference>
<dbReference type="InterPro" id="IPR014031">
    <property type="entry name" value="Ketoacyl_synth_C"/>
</dbReference>
<keyword evidence="4" id="KW-0012">Acyltransferase</keyword>
<dbReference type="SUPFAM" id="SSF55048">
    <property type="entry name" value="Probable ACP-binding domain of malonyl-CoA ACP transacylase"/>
    <property type="match status" value="1"/>
</dbReference>
<dbReference type="InterPro" id="IPR020841">
    <property type="entry name" value="PKS_Beta-ketoAc_synthase_dom"/>
</dbReference>
<gene>
    <name evidence="7" type="ORF">GC106_87000</name>
</gene>
<dbReference type="Gene3D" id="3.40.366.10">
    <property type="entry name" value="Malonyl-Coenzyme A Acyl Carrier Protein, domain 2"/>
    <property type="match status" value="2"/>
</dbReference>
<reference evidence="7 8" key="1">
    <citation type="submission" date="2020-01" db="EMBL/GenBank/DDBJ databases">
        <title>Kibdelosporangium persica a novel Actinomycetes from a hot desert in Iran.</title>
        <authorList>
            <person name="Safaei N."/>
            <person name="Zaburannyi N."/>
            <person name="Mueller R."/>
            <person name="Wink J."/>
        </authorList>
    </citation>
    <scope>NUCLEOTIDE SEQUENCE [LARGE SCALE GENOMIC DNA]</scope>
    <source>
        <strain evidence="7 8">4NS15</strain>
    </source>
</reference>
<evidence type="ECO:0000256" key="3">
    <source>
        <dbReference type="ARBA" id="ARBA00022679"/>
    </source>
</evidence>
<dbReference type="PROSITE" id="PS50075">
    <property type="entry name" value="CARRIER"/>
    <property type="match status" value="1"/>
</dbReference>
<dbReference type="InterPro" id="IPR014043">
    <property type="entry name" value="Acyl_transferase_dom"/>
</dbReference>
<name>A0ABX2FKT3_9PSEU</name>
<keyword evidence="8" id="KW-1185">Reference proteome</keyword>
<dbReference type="PANTHER" id="PTHR43775:SF51">
    <property type="entry name" value="INACTIVE PHENOLPHTHIOCEROL SYNTHESIS POLYKETIDE SYNTHASE TYPE I PKS1-RELATED"/>
    <property type="match status" value="1"/>
</dbReference>
<dbReference type="InterPro" id="IPR020806">
    <property type="entry name" value="PKS_PP-bd"/>
</dbReference>
<protein>
    <submittedName>
        <fullName evidence="7">Beta-ketoacyl synthase</fullName>
    </submittedName>
</protein>
<dbReference type="Pfam" id="PF02801">
    <property type="entry name" value="Ketoacyl-synt_C"/>
    <property type="match status" value="1"/>
</dbReference>
<dbReference type="InterPro" id="IPR014030">
    <property type="entry name" value="Ketoacyl_synth_N"/>
</dbReference>
<dbReference type="CDD" id="cd00833">
    <property type="entry name" value="PKS"/>
    <property type="match status" value="1"/>
</dbReference>
<dbReference type="Pfam" id="PF16197">
    <property type="entry name" value="KAsynt_C_assoc"/>
    <property type="match status" value="1"/>
</dbReference>
<keyword evidence="1" id="KW-0596">Phosphopantetheine</keyword>
<dbReference type="Pfam" id="PF00109">
    <property type="entry name" value="ketoacyl-synt"/>
    <property type="match status" value="2"/>
</dbReference>
<proteinExistence type="predicted"/>
<dbReference type="SMART" id="SM00827">
    <property type="entry name" value="PKS_AT"/>
    <property type="match status" value="1"/>
</dbReference>
<feature type="non-terminal residue" evidence="7">
    <location>
        <position position="1389"/>
    </location>
</feature>
<evidence type="ECO:0000313" key="8">
    <source>
        <dbReference type="Proteomes" id="UP000763557"/>
    </source>
</evidence>
<organism evidence="7 8">
    <name type="scientific">Kibdelosporangium persicum</name>
    <dbReference type="NCBI Taxonomy" id="2698649"/>
    <lineage>
        <taxon>Bacteria</taxon>
        <taxon>Bacillati</taxon>
        <taxon>Actinomycetota</taxon>
        <taxon>Actinomycetes</taxon>
        <taxon>Pseudonocardiales</taxon>
        <taxon>Pseudonocardiaceae</taxon>
        <taxon>Kibdelosporangium</taxon>
    </lineage>
</organism>
<evidence type="ECO:0000256" key="1">
    <source>
        <dbReference type="ARBA" id="ARBA00022450"/>
    </source>
</evidence>
<evidence type="ECO:0000259" key="6">
    <source>
        <dbReference type="PROSITE" id="PS52004"/>
    </source>
</evidence>
<dbReference type="PROSITE" id="PS00012">
    <property type="entry name" value="PHOSPHOPANTETHEINE"/>
    <property type="match status" value="1"/>
</dbReference>
<dbReference type="PANTHER" id="PTHR43775">
    <property type="entry name" value="FATTY ACID SYNTHASE"/>
    <property type="match status" value="1"/>
</dbReference>
<dbReference type="InterPro" id="IPR036736">
    <property type="entry name" value="ACP-like_sf"/>
</dbReference>
<dbReference type="SMART" id="SM00823">
    <property type="entry name" value="PKS_PP"/>
    <property type="match status" value="1"/>
</dbReference>
<dbReference type="InterPro" id="IPR006162">
    <property type="entry name" value="Ppantetheine_attach_site"/>
</dbReference>
<accession>A0ABX2FKT3</accession>
<evidence type="ECO:0000256" key="2">
    <source>
        <dbReference type="ARBA" id="ARBA00022553"/>
    </source>
</evidence>
<dbReference type="PROSITE" id="PS00606">
    <property type="entry name" value="KS3_1"/>
    <property type="match status" value="1"/>
</dbReference>
<dbReference type="Pfam" id="PF22621">
    <property type="entry name" value="CurL-like_PKS_C"/>
    <property type="match status" value="1"/>
</dbReference>
<dbReference type="Gene3D" id="3.40.47.10">
    <property type="match status" value="2"/>
</dbReference>
<keyword evidence="3" id="KW-0808">Transferase</keyword>
<dbReference type="Proteomes" id="UP000763557">
    <property type="component" value="Unassembled WGS sequence"/>
</dbReference>
<dbReference type="SMART" id="SM01294">
    <property type="entry name" value="PKS_PP_betabranch"/>
    <property type="match status" value="1"/>
</dbReference>
<dbReference type="InterPro" id="IPR032821">
    <property type="entry name" value="PKS_assoc"/>
</dbReference>
<feature type="domain" description="Carrier" evidence="5">
    <location>
        <begin position="721"/>
        <end position="795"/>
    </location>
</feature>
<dbReference type="EMBL" id="JAAATY010000066">
    <property type="protein sequence ID" value="NRN71420.1"/>
    <property type="molecule type" value="Genomic_DNA"/>
</dbReference>
<dbReference type="InterPro" id="IPR001227">
    <property type="entry name" value="Ac_transferase_dom_sf"/>
</dbReference>
<dbReference type="Gene3D" id="1.10.1200.10">
    <property type="entry name" value="ACP-like"/>
    <property type="match status" value="1"/>
</dbReference>
<dbReference type="InterPro" id="IPR009081">
    <property type="entry name" value="PP-bd_ACP"/>
</dbReference>
<dbReference type="InterPro" id="IPR050091">
    <property type="entry name" value="PKS_NRPS_Biosynth_Enz"/>
</dbReference>
<evidence type="ECO:0000313" key="7">
    <source>
        <dbReference type="EMBL" id="NRN71420.1"/>
    </source>
</evidence>
<feature type="domain" description="Ketosynthase family 3 (KS3)" evidence="6">
    <location>
        <begin position="812"/>
        <end position="1231"/>
    </location>
</feature>
<dbReference type="SUPFAM" id="SSF53901">
    <property type="entry name" value="Thiolase-like"/>
    <property type="match status" value="2"/>
</dbReference>
<evidence type="ECO:0000256" key="4">
    <source>
        <dbReference type="ARBA" id="ARBA00023315"/>
    </source>
</evidence>
<dbReference type="InterPro" id="IPR018201">
    <property type="entry name" value="Ketoacyl_synth_AS"/>
</dbReference>
<dbReference type="SMART" id="SM00825">
    <property type="entry name" value="PKS_KS"/>
    <property type="match status" value="1"/>
</dbReference>
<dbReference type="SUPFAM" id="SSF52151">
    <property type="entry name" value="FabD/lysophospholipase-like"/>
    <property type="match status" value="2"/>
</dbReference>
<dbReference type="Gene3D" id="3.30.70.3290">
    <property type="match status" value="1"/>
</dbReference>